<proteinExistence type="predicted"/>
<dbReference type="Proteomes" id="UP001235712">
    <property type="component" value="Unassembled WGS sequence"/>
</dbReference>
<gene>
    <name evidence="2" type="ORF">J2S57_003622</name>
</gene>
<keyword evidence="3" id="KW-1185">Reference proteome</keyword>
<evidence type="ECO:0008006" key="4">
    <source>
        <dbReference type="Google" id="ProtNLM"/>
    </source>
</evidence>
<keyword evidence="1" id="KW-0732">Signal</keyword>
<evidence type="ECO:0000313" key="2">
    <source>
        <dbReference type="EMBL" id="MDP9827873.1"/>
    </source>
</evidence>
<evidence type="ECO:0000313" key="3">
    <source>
        <dbReference type="Proteomes" id="UP001235712"/>
    </source>
</evidence>
<feature type="chain" id="PRO_5045211952" description="Calcium-binding protein" evidence="1">
    <location>
        <begin position="29"/>
        <end position="267"/>
    </location>
</feature>
<name>A0ABT9P5A1_9ACTN</name>
<feature type="signal peptide" evidence="1">
    <location>
        <begin position="1"/>
        <end position="28"/>
    </location>
</feature>
<protein>
    <recommendedName>
        <fullName evidence="4">Calcium-binding protein</fullName>
    </recommendedName>
</protein>
<comment type="caution">
    <text evidence="2">The sequence shown here is derived from an EMBL/GenBank/DDBJ whole genome shotgun (WGS) entry which is preliminary data.</text>
</comment>
<organism evidence="2 3">
    <name type="scientific">Kineosporia succinea</name>
    <dbReference type="NCBI Taxonomy" id="84632"/>
    <lineage>
        <taxon>Bacteria</taxon>
        <taxon>Bacillati</taxon>
        <taxon>Actinomycetota</taxon>
        <taxon>Actinomycetes</taxon>
        <taxon>Kineosporiales</taxon>
        <taxon>Kineosporiaceae</taxon>
        <taxon>Kineosporia</taxon>
    </lineage>
</organism>
<sequence length="267" mass="28459">MIRRTVTAGLATAALAATSLLLAGPAHAAGTAECSITDILPQRAVIGIEGERVQFGVRTTCDDQDIKFSVRGQLIGTSAHSFRFAACNYAMVQGPTNFDCTHGGSGVINPNGGTYYGYDFIPGNDLAGPNLISASAFVDANHNDKDDDDTHLDGLSETITLLRKTQFGSTFNASPEPVRKGKRLKVSATLSTADWNDGTWGTVDARVKVQFRASGQKTFRTVKTVTATAGQLRTQVTATRSGYWRAYYPGSDTIAASYSGSDFVKVR</sequence>
<accession>A0ABT9P5A1</accession>
<dbReference type="RefSeq" id="WP_307244477.1">
    <property type="nucleotide sequence ID" value="NZ_JAUSQZ010000001.1"/>
</dbReference>
<dbReference type="EMBL" id="JAUSQZ010000001">
    <property type="protein sequence ID" value="MDP9827873.1"/>
    <property type="molecule type" value="Genomic_DNA"/>
</dbReference>
<evidence type="ECO:0000256" key="1">
    <source>
        <dbReference type="SAM" id="SignalP"/>
    </source>
</evidence>
<reference evidence="2 3" key="1">
    <citation type="submission" date="2023-07" db="EMBL/GenBank/DDBJ databases">
        <title>Sequencing the genomes of 1000 actinobacteria strains.</title>
        <authorList>
            <person name="Klenk H.-P."/>
        </authorList>
    </citation>
    <scope>NUCLEOTIDE SEQUENCE [LARGE SCALE GENOMIC DNA]</scope>
    <source>
        <strain evidence="2 3">DSM 44388</strain>
    </source>
</reference>